<dbReference type="InterPro" id="IPR041988">
    <property type="entry name" value="Ribosomal_uL24_KOW"/>
</dbReference>
<evidence type="ECO:0000256" key="6">
    <source>
        <dbReference type="ARBA" id="ARBA00035206"/>
    </source>
</evidence>
<accession>A0A7V3J9T5</accession>
<dbReference type="AlphaFoldDB" id="A0A7V3J9T5"/>
<comment type="function">
    <text evidence="8">One of two assembly initiator proteins, it binds directly to the 5'-end of the 23S rRNA, where it nucleates assembly of the 50S subunit.</text>
</comment>
<evidence type="ECO:0000256" key="1">
    <source>
        <dbReference type="ARBA" id="ARBA00010618"/>
    </source>
</evidence>
<gene>
    <name evidence="8" type="primary">rplX</name>
    <name evidence="11" type="ORF">ENV41_02295</name>
</gene>
<dbReference type="HAMAP" id="MF_01326_B">
    <property type="entry name" value="Ribosomal_uL24_B"/>
    <property type="match status" value="1"/>
</dbReference>
<dbReference type="GO" id="GO:0003735">
    <property type="term" value="F:structural constituent of ribosome"/>
    <property type="evidence" value="ECO:0007669"/>
    <property type="project" value="InterPro"/>
</dbReference>
<dbReference type="GO" id="GO:1990904">
    <property type="term" value="C:ribonucleoprotein complex"/>
    <property type="evidence" value="ECO:0007669"/>
    <property type="project" value="UniProtKB-KW"/>
</dbReference>
<evidence type="ECO:0000259" key="10">
    <source>
        <dbReference type="SMART" id="SM00739"/>
    </source>
</evidence>
<keyword evidence="2 8" id="KW-0699">rRNA-binding</keyword>
<dbReference type="GO" id="GO:0005840">
    <property type="term" value="C:ribosome"/>
    <property type="evidence" value="ECO:0007669"/>
    <property type="project" value="UniProtKB-KW"/>
</dbReference>
<protein>
    <recommendedName>
        <fullName evidence="6 8">Large ribosomal subunit protein uL24</fullName>
    </recommendedName>
</protein>
<dbReference type="InterPro" id="IPR005824">
    <property type="entry name" value="KOW"/>
</dbReference>
<dbReference type="Pfam" id="PF17136">
    <property type="entry name" value="ribosomal_L24"/>
    <property type="match status" value="1"/>
</dbReference>
<dbReference type="SUPFAM" id="SSF50104">
    <property type="entry name" value="Translation proteins SH3-like domain"/>
    <property type="match status" value="1"/>
</dbReference>
<name>A0A7V3J9T5_UNCC3</name>
<organism evidence="11">
    <name type="scientific">candidate division CPR3 bacterium</name>
    <dbReference type="NCBI Taxonomy" id="2268181"/>
    <lineage>
        <taxon>Bacteria</taxon>
        <taxon>Bacteria division CPR3</taxon>
    </lineage>
</organism>
<dbReference type="GO" id="GO:0019843">
    <property type="term" value="F:rRNA binding"/>
    <property type="evidence" value="ECO:0007669"/>
    <property type="project" value="UniProtKB-UniRule"/>
</dbReference>
<proteinExistence type="inferred from homology"/>
<dbReference type="PROSITE" id="PS01108">
    <property type="entry name" value="RIBOSOMAL_L24"/>
    <property type="match status" value="1"/>
</dbReference>
<dbReference type="CDD" id="cd06089">
    <property type="entry name" value="KOW_RPL26"/>
    <property type="match status" value="1"/>
</dbReference>
<comment type="caution">
    <text evidence="11">The sequence shown here is derived from an EMBL/GenBank/DDBJ whole genome shotgun (WGS) entry which is preliminary data.</text>
</comment>
<evidence type="ECO:0000256" key="9">
    <source>
        <dbReference type="RuleBase" id="RU003477"/>
    </source>
</evidence>
<comment type="function">
    <text evidence="7 8">One of the proteins that surrounds the polypeptide exit tunnel on the outside of the subunit.</text>
</comment>
<evidence type="ECO:0000256" key="2">
    <source>
        <dbReference type="ARBA" id="ARBA00022730"/>
    </source>
</evidence>
<keyword evidence="5 8" id="KW-0687">Ribonucleoprotein</keyword>
<dbReference type="GO" id="GO:0006412">
    <property type="term" value="P:translation"/>
    <property type="evidence" value="ECO:0007669"/>
    <property type="project" value="UniProtKB-UniRule"/>
</dbReference>
<dbReference type="Gene3D" id="2.30.30.30">
    <property type="match status" value="1"/>
</dbReference>
<keyword evidence="4 8" id="KW-0689">Ribosomal protein</keyword>
<evidence type="ECO:0000256" key="7">
    <source>
        <dbReference type="ARBA" id="ARBA00058688"/>
    </source>
</evidence>
<dbReference type="InterPro" id="IPR003256">
    <property type="entry name" value="Ribosomal_uL24"/>
</dbReference>
<sequence>MKLKKGDTVVVMSGKDKGKTGQIEKVLPKTNQILIPGVNIVKKHAKPTKKNPHGGIIQINRPIPISNVMLICPVCNKATRVGFKMLDNKKLRICKKCKESIEQ</sequence>
<dbReference type="NCBIfam" id="TIGR01079">
    <property type="entry name" value="rplX_bact"/>
    <property type="match status" value="1"/>
</dbReference>
<comment type="subunit">
    <text evidence="8">Part of the 50S ribosomal subunit.</text>
</comment>
<reference evidence="11" key="1">
    <citation type="journal article" date="2020" name="mSystems">
        <title>Genome- and Community-Level Interaction Insights into Carbon Utilization and Element Cycling Functions of Hydrothermarchaeota in Hydrothermal Sediment.</title>
        <authorList>
            <person name="Zhou Z."/>
            <person name="Liu Y."/>
            <person name="Xu W."/>
            <person name="Pan J."/>
            <person name="Luo Z.H."/>
            <person name="Li M."/>
        </authorList>
    </citation>
    <scope>NUCLEOTIDE SEQUENCE [LARGE SCALE GENOMIC DNA]</scope>
    <source>
        <strain evidence="11">SpSt-757</strain>
    </source>
</reference>
<evidence type="ECO:0000256" key="5">
    <source>
        <dbReference type="ARBA" id="ARBA00023274"/>
    </source>
</evidence>
<evidence type="ECO:0000256" key="8">
    <source>
        <dbReference type="HAMAP-Rule" id="MF_01326"/>
    </source>
</evidence>
<evidence type="ECO:0000256" key="3">
    <source>
        <dbReference type="ARBA" id="ARBA00022884"/>
    </source>
</evidence>
<evidence type="ECO:0000256" key="4">
    <source>
        <dbReference type="ARBA" id="ARBA00022980"/>
    </source>
</evidence>
<dbReference type="InterPro" id="IPR005825">
    <property type="entry name" value="Ribosomal_uL24_CS"/>
</dbReference>
<dbReference type="InterPro" id="IPR014722">
    <property type="entry name" value="Rib_uL2_dom2"/>
</dbReference>
<dbReference type="FunFam" id="2.30.30.30:FF:000004">
    <property type="entry name" value="50S ribosomal protein L24"/>
    <property type="match status" value="1"/>
</dbReference>
<comment type="similarity">
    <text evidence="1 8 9">Belongs to the universal ribosomal protein uL24 family.</text>
</comment>
<feature type="domain" description="KOW" evidence="10">
    <location>
        <begin position="2"/>
        <end position="29"/>
    </location>
</feature>
<keyword evidence="3 8" id="KW-0694">RNA-binding</keyword>
<dbReference type="SMART" id="SM00739">
    <property type="entry name" value="KOW"/>
    <property type="match status" value="1"/>
</dbReference>
<dbReference type="InterPro" id="IPR008991">
    <property type="entry name" value="Translation_prot_SH3-like_sf"/>
</dbReference>
<dbReference type="InterPro" id="IPR057264">
    <property type="entry name" value="Ribosomal_uL24_C"/>
</dbReference>
<dbReference type="PANTHER" id="PTHR12903">
    <property type="entry name" value="MITOCHONDRIAL RIBOSOMAL PROTEIN L24"/>
    <property type="match status" value="1"/>
</dbReference>
<evidence type="ECO:0000313" key="11">
    <source>
        <dbReference type="EMBL" id="HFZ08946.1"/>
    </source>
</evidence>
<dbReference type="Pfam" id="PF00467">
    <property type="entry name" value="KOW"/>
    <property type="match status" value="1"/>
</dbReference>
<dbReference type="EMBL" id="DTGG01000075">
    <property type="protein sequence ID" value="HFZ08946.1"/>
    <property type="molecule type" value="Genomic_DNA"/>
</dbReference>